<comment type="caution">
    <text evidence="2">The sequence shown here is derived from an EMBL/GenBank/DDBJ whole genome shotgun (WGS) entry which is preliminary data.</text>
</comment>
<organism evidence="2 3">
    <name type="scientific">Aspergillus mulundensis</name>
    <dbReference type="NCBI Taxonomy" id="1810919"/>
    <lineage>
        <taxon>Eukaryota</taxon>
        <taxon>Fungi</taxon>
        <taxon>Dikarya</taxon>
        <taxon>Ascomycota</taxon>
        <taxon>Pezizomycotina</taxon>
        <taxon>Eurotiomycetes</taxon>
        <taxon>Eurotiomycetidae</taxon>
        <taxon>Eurotiales</taxon>
        <taxon>Aspergillaceae</taxon>
        <taxon>Aspergillus</taxon>
        <taxon>Aspergillus subgen. Nidulantes</taxon>
    </lineage>
</organism>
<dbReference type="AlphaFoldDB" id="A0A3D8T4I5"/>
<protein>
    <submittedName>
        <fullName evidence="2">Uncharacterized protein</fullName>
    </submittedName>
</protein>
<keyword evidence="1" id="KW-0732">Signal</keyword>
<dbReference type="RefSeq" id="XP_026608649.1">
    <property type="nucleotide sequence ID" value="XM_026742804.1"/>
</dbReference>
<proteinExistence type="predicted"/>
<dbReference type="GeneID" id="38111158"/>
<reference evidence="2 3" key="1">
    <citation type="journal article" date="2018" name="IMA Fungus">
        <title>IMA Genome-F 9: Draft genome sequence of Annulohypoxylon stygium, Aspergillus mulundensis, Berkeleyomyces basicola (syn. Thielaviopsis basicola), Ceratocystis smalleyi, two Cercospora beticola strains, Coleophoma cylindrospora, Fusarium fracticaudum, Phialophora cf. hyalina, and Morchella septimelata.</title>
        <authorList>
            <person name="Wingfield B.D."/>
            <person name="Bills G.F."/>
            <person name="Dong Y."/>
            <person name="Huang W."/>
            <person name="Nel W.J."/>
            <person name="Swalarsk-Parry B.S."/>
            <person name="Vaghefi N."/>
            <person name="Wilken P.M."/>
            <person name="An Z."/>
            <person name="de Beer Z.W."/>
            <person name="De Vos L."/>
            <person name="Chen L."/>
            <person name="Duong T.A."/>
            <person name="Gao Y."/>
            <person name="Hammerbacher A."/>
            <person name="Kikkert J.R."/>
            <person name="Li Y."/>
            <person name="Li H."/>
            <person name="Li K."/>
            <person name="Li Q."/>
            <person name="Liu X."/>
            <person name="Ma X."/>
            <person name="Naidoo K."/>
            <person name="Pethybridge S.J."/>
            <person name="Sun J."/>
            <person name="Steenkamp E.T."/>
            <person name="van der Nest M.A."/>
            <person name="van Wyk S."/>
            <person name="Wingfield M.J."/>
            <person name="Xiong C."/>
            <person name="Yue Q."/>
            <person name="Zhang X."/>
        </authorList>
    </citation>
    <scope>NUCLEOTIDE SEQUENCE [LARGE SCALE GENOMIC DNA]</scope>
    <source>
        <strain evidence="2 3">DSM 5745</strain>
    </source>
</reference>
<evidence type="ECO:0000256" key="1">
    <source>
        <dbReference type="SAM" id="SignalP"/>
    </source>
</evidence>
<dbReference type="OrthoDB" id="5060751at2759"/>
<evidence type="ECO:0000313" key="2">
    <source>
        <dbReference type="EMBL" id="RDW93466.1"/>
    </source>
</evidence>
<keyword evidence="3" id="KW-1185">Reference proteome</keyword>
<evidence type="ECO:0000313" key="3">
    <source>
        <dbReference type="Proteomes" id="UP000256690"/>
    </source>
</evidence>
<dbReference type="Proteomes" id="UP000256690">
    <property type="component" value="Unassembled WGS sequence"/>
</dbReference>
<feature type="chain" id="PRO_5017691732" evidence="1">
    <location>
        <begin position="20"/>
        <end position="157"/>
    </location>
</feature>
<feature type="signal peptide" evidence="1">
    <location>
        <begin position="1"/>
        <end position="19"/>
    </location>
</feature>
<sequence>MIVFFLIPRLGSGTSAAWAYERPKPNEPSWDGNHFDNDANGLKSPLYPLLYTSSGLASHSQPAARAYEYSGRYTTLTASAEGFDQGDEPVTFVGKRQRKLAGVASKKLTAGTVISSNGLLQTGLCYYKDEHPFSRIFLGLKSRQVIGIPYPQQGEVD</sequence>
<accession>A0A3D8T4I5</accession>
<dbReference type="EMBL" id="PVWQ01000001">
    <property type="protein sequence ID" value="RDW93466.1"/>
    <property type="molecule type" value="Genomic_DNA"/>
</dbReference>
<dbReference type="STRING" id="1810919.A0A3D8T4I5"/>
<name>A0A3D8T4I5_9EURO</name>
<gene>
    <name evidence="2" type="ORF">DSM5745_00788</name>
</gene>